<reference evidence="1" key="1">
    <citation type="submission" date="2020-03" db="EMBL/GenBank/DDBJ databases">
        <title>Spirochaetal bacteria isolated from arthropods constitute a novel genus Entomospira genus novum within the order Spirochaetales.</title>
        <authorList>
            <person name="Grana-Miraglia L."/>
            <person name="Sikutova S."/>
            <person name="Fingerle V."/>
            <person name="Sing A."/>
            <person name="Castillo-Ramirez S."/>
            <person name="Margos G."/>
            <person name="Rudolf I."/>
        </authorList>
    </citation>
    <scope>NUCLEOTIDE SEQUENCE</scope>
    <source>
        <strain evidence="1">BR208</strain>
    </source>
</reference>
<name>A0A968KTH2_9SPIO</name>
<evidence type="ECO:0000313" key="1">
    <source>
        <dbReference type="EMBL" id="NIZ47670.1"/>
    </source>
</evidence>
<dbReference type="GO" id="GO:0030246">
    <property type="term" value="F:carbohydrate binding"/>
    <property type="evidence" value="ECO:0007669"/>
    <property type="project" value="InterPro"/>
</dbReference>
<dbReference type="SUPFAM" id="SSF74650">
    <property type="entry name" value="Galactose mutarotase-like"/>
    <property type="match status" value="1"/>
</dbReference>
<dbReference type="RefSeq" id="WP_167704328.1">
    <property type="nucleotide sequence ID" value="NZ_CP118169.1"/>
</dbReference>
<dbReference type="Pfam" id="PF01263">
    <property type="entry name" value="Aldose_epim"/>
    <property type="match status" value="1"/>
</dbReference>
<dbReference type="InterPro" id="IPR014718">
    <property type="entry name" value="GH-type_carb-bd"/>
</dbReference>
<evidence type="ECO:0000313" key="2">
    <source>
        <dbReference type="Proteomes" id="UP000752013"/>
    </source>
</evidence>
<dbReference type="AlphaFoldDB" id="A0A968KTH2"/>
<sequence length="329" mass="37946">MKIRRESCTIADREADRIWLCNDHGEFIELLSYGARIHSIYIKNRAGVGQNLLKSLTNIEDYSCDVHAIGAIQGPYCTTLEMDHPTLFSDSFWKIEGEYVDEQQASIEMSLEYYLDQADTWQKIYVEVSFSAERAMHISYRLRAKDRLLCNPYHQLYWNLSDQQTSSIYQHHLQISSDWILEESEEYIPTGGQKALSILPHYNFGEARQLCQVLPKQEHVSCCMQGVALRAGYWLRTLSIDDVQVDLYHIGSGRRVQIVSTNQMALVAIKERIWCDNHTDAIATKEDQGILLAVLSPPIDEMAQRFPSYSLVEPNKTKVVQVHYFFPLL</sequence>
<dbReference type="GO" id="GO:0004034">
    <property type="term" value="F:aldose 1-epimerase activity"/>
    <property type="evidence" value="ECO:0007669"/>
    <property type="project" value="TreeGrafter"/>
</dbReference>
<dbReference type="PANTHER" id="PTHR10091">
    <property type="entry name" value="ALDOSE-1-EPIMERASE"/>
    <property type="match status" value="1"/>
</dbReference>
<dbReference type="Gene3D" id="2.70.98.10">
    <property type="match status" value="1"/>
</dbReference>
<organism evidence="1 2">
    <name type="scientific">Entomospira nematocerorum</name>
    <dbReference type="NCBI Taxonomy" id="2719987"/>
    <lineage>
        <taxon>Bacteria</taxon>
        <taxon>Pseudomonadati</taxon>
        <taxon>Spirochaetota</taxon>
        <taxon>Spirochaetia</taxon>
        <taxon>Spirochaetales</taxon>
        <taxon>Spirochaetaceae</taxon>
        <taxon>Entomospira</taxon>
    </lineage>
</organism>
<proteinExistence type="predicted"/>
<protein>
    <submittedName>
        <fullName evidence="1">Uncharacterized protein</fullName>
    </submittedName>
</protein>
<keyword evidence="2" id="KW-1185">Reference proteome</keyword>
<dbReference type="PANTHER" id="PTHR10091:SF0">
    <property type="entry name" value="GALACTOSE MUTAROTASE"/>
    <property type="match status" value="1"/>
</dbReference>
<comment type="caution">
    <text evidence="1">The sequence shown here is derived from an EMBL/GenBank/DDBJ whole genome shotgun (WGS) entry which is preliminary data.</text>
</comment>
<accession>A0A968KTH2</accession>
<dbReference type="Proteomes" id="UP000752013">
    <property type="component" value="Unassembled WGS sequence"/>
</dbReference>
<gene>
    <name evidence="1" type="ORF">HCT46_07070</name>
</gene>
<dbReference type="InterPro" id="IPR008183">
    <property type="entry name" value="Aldose_1/G6P_1-epimerase"/>
</dbReference>
<dbReference type="GO" id="GO:0033499">
    <property type="term" value="P:galactose catabolic process via UDP-galactose, Leloir pathway"/>
    <property type="evidence" value="ECO:0007669"/>
    <property type="project" value="TreeGrafter"/>
</dbReference>
<dbReference type="GO" id="GO:0006006">
    <property type="term" value="P:glucose metabolic process"/>
    <property type="evidence" value="ECO:0007669"/>
    <property type="project" value="TreeGrafter"/>
</dbReference>
<dbReference type="InterPro" id="IPR011013">
    <property type="entry name" value="Gal_mutarotase_sf_dom"/>
</dbReference>
<dbReference type="EMBL" id="JAATLK010000002">
    <property type="protein sequence ID" value="NIZ47670.1"/>
    <property type="molecule type" value="Genomic_DNA"/>
</dbReference>